<proteinExistence type="predicted"/>
<accession>A0ABD1R0G8</accession>
<dbReference type="AlphaFoldDB" id="A0ABD1R0G8"/>
<dbReference type="Proteomes" id="UP001604336">
    <property type="component" value="Unassembled WGS sequence"/>
</dbReference>
<evidence type="ECO:0000313" key="1">
    <source>
        <dbReference type="EMBL" id="KAL2481954.1"/>
    </source>
</evidence>
<comment type="caution">
    <text evidence="1">The sequence shown here is derived from an EMBL/GenBank/DDBJ whole genome shotgun (WGS) entry which is preliminary data.</text>
</comment>
<sequence>MRCGGRTRKLQDILPYTHIAPDRNNLRKTKRIEESVHQILEYSRQRNMVEDDPIAVERIDVVVVSAMRNTDSDFSIERATKLGAKVFTRTAHRVVAQIWMIKIERVFDVMR</sequence>
<organism evidence="1 2">
    <name type="scientific">Abeliophyllum distichum</name>
    <dbReference type="NCBI Taxonomy" id="126358"/>
    <lineage>
        <taxon>Eukaryota</taxon>
        <taxon>Viridiplantae</taxon>
        <taxon>Streptophyta</taxon>
        <taxon>Embryophyta</taxon>
        <taxon>Tracheophyta</taxon>
        <taxon>Spermatophyta</taxon>
        <taxon>Magnoliopsida</taxon>
        <taxon>eudicotyledons</taxon>
        <taxon>Gunneridae</taxon>
        <taxon>Pentapetalae</taxon>
        <taxon>asterids</taxon>
        <taxon>lamiids</taxon>
        <taxon>Lamiales</taxon>
        <taxon>Oleaceae</taxon>
        <taxon>Forsythieae</taxon>
        <taxon>Abeliophyllum</taxon>
    </lineage>
</organism>
<name>A0ABD1R0G8_9LAMI</name>
<evidence type="ECO:0000313" key="2">
    <source>
        <dbReference type="Proteomes" id="UP001604336"/>
    </source>
</evidence>
<reference evidence="2" key="1">
    <citation type="submission" date="2024-07" db="EMBL/GenBank/DDBJ databases">
        <title>Two chromosome-level genome assemblies of Korean endemic species Abeliophyllum distichum and Forsythia ovata (Oleaceae).</title>
        <authorList>
            <person name="Jang H."/>
        </authorList>
    </citation>
    <scope>NUCLEOTIDE SEQUENCE [LARGE SCALE GENOMIC DNA]</scope>
</reference>
<gene>
    <name evidence="1" type="ORF">Adt_34920</name>
</gene>
<dbReference type="EMBL" id="JBFOLK010000010">
    <property type="protein sequence ID" value="KAL2481954.1"/>
    <property type="molecule type" value="Genomic_DNA"/>
</dbReference>
<keyword evidence="2" id="KW-1185">Reference proteome</keyword>
<protein>
    <submittedName>
        <fullName evidence="1">Uncharacterized protein</fullName>
    </submittedName>
</protein>